<dbReference type="AlphaFoldDB" id="A0AAV4EMZ7"/>
<sequence>MSHYRQEEDRNFLIHRLNSIPTVPSIHCLNSIPTLTSIHWFNSLPTVPSIHWLSSIPTVSSIHCLNNTPTAPSIYWPESIPTVSSVHWLNNIPTVPSIHYLNSIPTVRFHSCRKQESFEGMKFQFPGKMMRELNRDYQELCRDIQRRAAGWKLFKEAFLAQKLSIFIASSYPEKINAMSTSVPN</sequence>
<evidence type="ECO:0000313" key="2">
    <source>
        <dbReference type="Proteomes" id="UP000762676"/>
    </source>
</evidence>
<organism evidence="1 2">
    <name type="scientific">Elysia marginata</name>
    <dbReference type="NCBI Taxonomy" id="1093978"/>
    <lineage>
        <taxon>Eukaryota</taxon>
        <taxon>Metazoa</taxon>
        <taxon>Spiralia</taxon>
        <taxon>Lophotrochozoa</taxon>
        <taxon>Mollusca</taxon>
        <taxon>Gastropoda</taxon>
        <taxon>Heterobranchia</taxon>
        <taxon>Euthyneura</taxon>
        <taxon>Panpulmonata</taxon>
        <taxon>Sacoglossa</taxon>
        <taxon>Placobranchoidea</taxon>
        <taxon>Plakobranchidae</taxon>
        <taxon>Elysia</taxon>
    </lineage>
</organism>
<dbReference type="Proteomes" id="UP000762676">
    <property type="component" value="Unassembled WGS sequence"/>
</dbReference>
<accession>A0AAV4EMZ7</accession>
<reference evidence="1 2" key="1">
    <citation type="journal article" date="2021" name="Elife">
        <title>Chloroplast acquisition without the gene transfer in kleptoplastic sea slugs, Plakobranchus ocellatus.</title>
        <authorList>
            <person name="Maeda T."/>
            <person name="Takahashi S."/>
            <person name="Yoshida T."/>
            <person name="Shimamura S."/>
            <person name="Takaki Y."/>
            <person name="Nagai Y."/>
            <person name="Toyoda A."/>
            <person name="Suzuki Y."/>
            <person name="Arimoto A."/>
            <person name="Ishii H."/>
            <person name="Satoh N."/>
            <person name="Nishiyama T."/>
            <person name="Hasebe M."/>
            <person name="Maruyama T."/>
            <person name="Minagawa J."/>
            <person name="Obokata J."/>
            <person name="Shigenobu S."/>
        </authorList>
    </citation>
    <scope>NUCLEOTIDE SEQUENCE [LARGE SCALE GENOMIC DNA]</scope>
</reference>
<evidence type="ECO:0000313" key="1">
    <source>
        <dbReference type="EMBL" id="GFR61803.1"/>
    </source>
</evidence>
<gene>
    <name evidence="1" type="ORF">ElyMa_005440300</name>
</gene>
<proteinExistence type="predicted"/>
<dbReference type="GO" id="GO:0005581">
    <property type="term" value="C:collagen trimer"/>
    <property type="evidence" value="ECO:0007669"/>
    <property type="project" value="UniProtKB-KW"/>
</dbReference>
<protein>
    <submittedName>
        <fullName evidence="1">Collagen alpha-2(IV) chain</fullName>
    </submittedName>
</protein>
<dbReference type="EMBL" id="BMAT01010853">
    <property type="protein sequence ID" value="GFR61803.1"/>
    <property type="molecule type" value="Genomic_DNA"/>
</dbReference>
<name>A0AAV4EMZ7_9GAST</name>
<comment type="caution">
    <text evidence="1">The sequence shown here is derived from an EMBL/GenBank/DDBJ whole genome shotgun (WGS) entry which is preliminary data.</text>
</comment>
<keyword evidence="2" id="KW-1185">Reference proteome</keyword>
<keyword evidence="1" id="KW-0176">Collagen</keyword>